<dbReference type="GO" id="GO:0003700">
    <property type="term" value="F:DNA-binding transcription factor activity"/>
    <property type="evidence" value="ECO:0007669"/>
    <property type="project" value="TreeGrafter"/>
</dbReference>
<feature type="domain" description="HTH tetR-type" evidence="3">
    <location>
        <begin position="23"/>
        <end position="83"/>
    </location>
</feature>
<dbReference type="PANTHER" id="PTHR30055:SF226">
    <property type="entry name" value="HTH-TYPE TRANSCRIPTIONAL REGULATOR PKSA"/>
    <property type="match status" value="1"/>
</dbReference>
<protein>
    <submittedName>
        <fullName evidence="4">TetR/AcrR family transcriptional regulator</fullName>
    </submittedName>
</protein>
<dbReference type="Proteomes" id="UP000681425">
    <property type="component" value="Chromosome"/>
</dbReference>
<dbReference type="KEGG" id="spph:KFK14_21640"/>
<keyword evidence="1 2" id="KW-0238">DNA-binding</keyword>
<evidence type="ECO:0000259" key="3">
    <source>
        <dbReference type="PROSITE" id="PS50977"/>
    </source>
</evidence>
<evidence type="ECO:0000256" key="1">
    <source>
        <dbReference type="ARBA" id="ARBA00023125"/>
    </source>
</evidence>
<evidence type="ECO:0000313" key="4">
    <source>
        <dbReference type="EMBL" id="QUT05531.1"/>
    </source>
</evidence>
<dbReference type="PRINTS" id="PR00455">
    <property type="entry name" value="HTHTETR"/>
</dbReference>
<dbReference type="PROSITE" id="PS50977">
    <property type="entry name" value="HTH_TETR_2"/>
    <property type="match status" value="1"/>
</dbReference>
<dbReference type="SUPFAM" id="SSF48498">
    <property type="entry name" value="Tetracyclin repressor-like, C-terminal domain"/>
    <property type="match status" value="1"/>
</dbReference>
<evidence type="ECO:0000313" key="5">
    <source>
        <dbReference type="Proteomes" id="UP000681425"/>
    </source>
</evidence>
<gene>
    <name evidence="4" type="ORF">KFK14_21640</name>
</gene>
<dbReference type="InterPro" id="IPR009057">
    <property type="entry name" value="Homeodomain-like_sf"/>
</dbReference>
<dbReference type="InterPro" id="IPR041586">
    <property type="entry name" value="PsrA_TetR_C"/>
</dbReference>
<name>A0A975Q1C9_9SPHN</name>
<feature type="DNA-binding region" description="H-T-H motif" evidence="2">
    <location>
        <begin position="46"/>
        <end position="65"/>
    </location>
</feature>
<evidence type="ECO:0000256" key="2">
    <source>
        <dbReference type="PROSITE-ProRule" id="PRU00335"/>
    </source>
</evidence>
<dbReference type="AlphaFoldDB" id="A0A975Q1C9"/>
<dbReference type="InterPro" id="IPR001647">
    <property type="entry name" value="HTH_TetR"/>
</dbReference>
<dbReference type="EMBL" id="CP073910">
    <property type="protein sequence ID" value="QUT05531.1"/>
    <property type="molecule type" value="Genomic_DNA"/>
</dbReference>
<dbReference type="GO" id="GO:0000976">
    <property type="term" value="F:transcription cis-regulatory region binding"/>
    <property type="evidence" value="ECO:0007669"/>
    <property type="project" value="TreeGrafter"/>
</dbReference>
<dbReference type="InterPro" id="IPR050109">
    <property type="entry name" value="HTH-type_TetR-like_transc_reg"/>
</dbReference>
<accession>A0A975Q1C9</accession>
<dbReference type="PANTHER" id="PTHR30055">
    <property type="entry name" value="HTH-TYPE TRANSCRIPTIONAL REGULATOR RUTR"/>
    <property type="match status" value="1"/>
</dbReference>
<organism evidence="4 5">
    <name type="scientific">Sphingobium phenoxybenzoativorans</name>
    <dbReference type="NCBI Taxonomy" id="1592790"/>
    <lineage>
        <taxon>Bacteria</taxon>
        <taxon>Pseudomonadati</taxon>
        <taxon>Pseudomonadota</taxon>
        <taxon>Alphaproteobacteria</taxon>
        <taxon>Sphingomonadales</taxon>
        <taxon>Sphingomonadaceae</taxon>
        <taxon>Sphingobium</taxon>
    </lineage>
</organism>
<proteinExistence type="predicted"/>
<keyword evidence="5" id="KW-1185">Reference proteome</keyword>
<dbReference type="Gene3D" id="1.10.357.10">
    <property type="entry name" value="Tetracycline Repressor, domain 2"/>
    <property type="match status" value="1"/>
</dbReference>
<dbReference type="RefSeq" id="WP_171905829.1">
    <property type="nucleotide sequence ID" value="NZ_CP073910.1"/>
</dbReference>
<sequence>MKTKHKIADGVPSSLKRLTSKGERTRTTILDAAERQFAARGYDGVSLRQIMDEAGVQMGQLQYYFPSKEEVFVGVLDRRIEEVMIVYGRSVEELERLEAAGDVTLRVIMRAVMAISRAWLSEDDIGRHRYLRVLGLSTMNFNQPEYVRRHSRVFHPLNNRVAAAIGRLFPDVPEARVLDAYHLIEANLLSLYVNIDSVLARRGELRTGEAVERMYDELETFLVGGVERLLRAPSTLGS</sequence>
<dbReference type="SUPFAM" id="SSF46689">
    <property type="entry name" value="Homeodomain-like"/>
    <property type="match status" value="1"/>
</dbReference>
<dbReference type="InterPro" id="IPR036271">
    <property type="entry name" value="Tet_transcr_reg_TetR-rel_C_sf"/>
</dbReference>
<dbReference type="Pfam" id="PF17939">
    <property type="entry name" value="TetR_C_30"/>
    <property type="match status" value="1"/>
</dbReference>
<reference evidence="4" key="1">
    <citation type="submission" date="2021-04" db="EMBL/GenBank/DDBJ databases">
        <title>Isolation of p-tert-butylphenol degrading bacteria Sphingobium phenoxybenzoativorans Tas13 from active sludge.</title>
        <authorList>
            <person name="Li Y."/>
        </authorList>
    </citation>
    <scope>NUCLEOTIDE SEQUENCE</scope>
    <source>
        <strain evidence="4">Tas13</strain>
    </source>
</reference>
<dbReference type="Pfam" id="PF00440">
    <property type="entry name" value="TetR_N"/>
    <property type="match status" value="1"/>
</dbReference>